<proteinExistence type="predicted"/>
<dbReference type="EMBL" id="MQVX01000001">
    <property type="protein sequence ID" value="PQJ16719.1"/>
    <property type="molecule type" value="Genomic_DNA"/>
</dbReference>
<dbReference type="AlphaFoldDB" id="A0A2S7T9V2"/>
<evidence type="ECO:0000313" key="2">
    <source>
        <dbReference type="Proteomes" id="UP000239366"/>
    </source>
</evidence>
<name>A0A2S7T9V2_9FLAO</name>
<evidence type="ECO:0008006" key="3">
    <source>
        <dbReference type="Google" id="ProtNLM"/>
    </source>
</evidence>
<dbReference type="Proteomes" id="UP000239366">
    <property type="component" value="Unassembled WGS sequence"/>
</dbReference>
<keyword evidence="2" id="KW-1185">Reference proteome</keyword>
<gene>
    <name evidence="1" type="ORF">BST99_01010</name>
</gene>
<accession>A0A2S7T9V2</accession>
<reference evidence="2" key="1">
    <citation type="submission" date="2016-11" db="EMBL/GenBank/DDBJ databases">
        <title>Trade-off between light-utilization and light-protection in marine flavobacteria.</title>
        <authorList>
            <person name="Kumagai Y."/>
            <person name="Yoshizawa S."/>
            <person name="Kogure K."/>
        </authorList>
    </citation>
    <scope>NUCLEOTIDE SEQUENCE [LARGE SCALE GENOMIC DNA]</scope>
    <source>
        <strain evidence="2">SG-18</strain>
    </source>
</reference>
<sequence>MGLLVLAVAINCSRIPENNDPILGIWVRSSVETSAPDSQTIQVKEEWIFNDVYLGRYQVFHNNSLHFYTDYAWELQGDTYLIDYYGTDFPKDSVRLDNLTDPRQLLMPSGQIFAEKE</sequence>
<comment type="caution">
    <text evidence="1">The sequence shown here is derived from an EMBL/GenBank/DDBJ whole genome shotgun (WGS) entry which is preliminary data.</text>
</comment>
<organism evidence="1 2">
    <name type="scientific">Aureicoccus marinus</name>
    <dbReference type="NCBI Taxonomy" id="754435"/>
    <lineage>
        <taxon>Bacteria</taxon>
        <taxon>Pseudomonadati</taxon>
        <taxon>Bacteroidota</taxon>
        <taxon>Flavobacteriia</taxon>
        <taxon>Flavobacteriales</taxon>
        <taxon>Flavobacteriaceae</taxon>
        <taxon>Aureicoccus</taxon>
    </lineage>
</organism>
<evidence type="ECO:0000313" key="1">
    <source>
        <dbReference type="EMBL" id="PQJ16719.1"/>
    </source>
</evidence>
<protein>
    <recommendedName>
        <fullName evidence="3">Lipocalin-like domain-containing protein</fullName>
    </recommendedName>
</protein>